<dbReference type="Proteomes" id="UP000494122">
    <property type="component" value="Unassembled WGS sequence"/>
</dbReference>
<evidence type="ECO:0000313" key="3">
    <source>
        <dbReference type="Proteomes" id="UP000494122"/>
    </source>
</evidence>
<sequence length="68" mass="7642">MATASELFFNRLRYWLVMGGMMTRKACGSTTRRRASGRRNPRAPAASHWPLPTAWMPERTTSAMNAAV</sequence>
<organism evidence="2 3">
    <name type="scientific">Achromobacter ruhlandii</name>
    <dbReference type="NCBI Taxonomy" id="72557"/>
    <lineage>
        <taxon>Bacteria</taxon>
        <taxon>Pseudomonadati</taxon>
        <taxon>Pseudomonadota</taxon>
        <taxon>Betaproteobacteria</taxon>
        <taxon>Burkholderiales</taxon>
        <taxon>Alcaligenaceae</taxon>
        <taxon>Achromobacter</taxon>
    </lineage>
</organism>
<gene>
    <name evidence="2" type="ORF">LMG3328_05871</name>
</gene>
<protein>
    <submittedName>
        <fullName evidence="2">Uncharacterized protein</fullName>
    </submittedName>
</protein>
<proteinExistence type="predicted"/>
<feature type="compositionally biased region" description="Basic residues" evidence="1">
    <location>
        <begin position="31"/>
        <end position="41"/>
    </location>
</feature>
<evidence type="ECO:0000313" key="2">
    <source>
        <dbReference type="EMBL" id="CAB3926024.1"/>
    </source>
</evidence>
<dbReference type="EMBL" id="CADILE010000034">
    <property type="protein sequence ID" value="CAB3926024.1"/>
    <property type="molecule type" value="Genomic_DNA"/>
</dbReference>
<feature type="region of interest" description="Disordered" evidence="1">
    <location>
        <begin position="27"/>
        <end position="52"/>
    </location>
</feature>
<name>A0A6S7EWZ1_9BURK</name>
<reference evidence="2 3" key="1">
    <citation type="submission" date="2020-04" db="EMBL/GenBank/DDBJ databases">
        <authorList>
            <person name="De Canck E."/>
        </authorList>
    </citation>
    <scope>NUCLEOTIDE SEQUENCE [LARGE SCALE GENOMIC DNA]</scope>
    <source>
        <strain evidence="2 3">LMG 3328</strain>
    </source>
</reference>
<evidence type="ECO:0000256" key="1">
    <source>
        <dbReference type="SAM" id="MobiDB-lite"/>
    </source>
</evidence>
<accession>A0A6S7EWZ1</accession>
<dbReference type="AlphaFoldDB" id="A0A6S7EWZ1"/>